<sequence length="87" mass="9539">MTEQTIACLGARLMITEYGARTVRSQVAECRVRPGLITGGMLPPKLDDRKADDRQIAVKKEQQQKKCLQQAIDGNVSTPVRPSGVDT</sequence>
<accession>A0ABD0J4X4</accession>
<comment type="caution">
    <text evidence="1">The sequence shown here is derived from an EMBL/GenBank/DDBJ whole genome shotgun (WGS) entry which is preliminary data.</text>
</comment>
<dbReference type="AlphaFoldDB" id="A0ABD0J4X4"/>
<evidence type="ECO:0000313" key="1">
    <source>
        <dbReference type="EMBL" id="KAK7460774.1"/>
    </source>
</evidence>
<name>A0ABD0J4X4_9CAEN</name>
<organism evidence="1 2">
    <name type="scientific">Batillaria attramentaria</name>
    <dbReference type="NCBI Taxonomy" id="370345"/>
    <lineage>
        <taxon>Eukaryota</taxon>
        <taxon>Metazoa</taxon>
        <taxon>Spiralia</taxon>
        <taxon>Lophotrochozoa</taxon>
        <taxon>Mollusca</taxon>
        <taxon>Gastropoda</taxon>
        <taxon>Caenogastropoda</taxon>
        <taxon>Sorbeoconcha</taxon>
        <taxon>Cerithioidea</taxon>
        <taxon>Batillariidae</taxon>
        <taxon>Batillaria</taxon>
    </lineage>
</organism>
<dbReference type="Proteomes" id="UP001519460">
    <property type="component" value="Unassembled WGS sequence"/>
</dbReference>
<proteinExistence type="predicted"/>
<protein>
    <submittedName>
        <fullName evidence="1">Uncharacterized protein</fullName>
    </submittedName>
</protein>
<gene>
    <name evidence="1" type="ORF">BaRGS_00038821</name>
</gene>
<keyword evidence="2" id="KW-1185">Reference proteome</keyword>
<dbReference type="EMBL" id="JACVVK020000645">
    <property type="protein sequence ID" value="KAK7460774.1"/>
    <property type="molecule type" value="Genomic_DNA"/>
</dbReference>
<evidence type="ECO:0000313" key="2">
    <source>
        <dbReference type="Proteomes" id="UP001519460"/>
    </source>
</evidence>
<reference evidence="1 2" key="1">
    <citation type="journal article" date="2023" name="Sci. Data">
        <title>Genome assembly of the Korean intertidal mud-creeper Batillaria attramentaria.</title>
        <authorList>
            <person name="Patra A.K."/>
            <person name="Ho P.T."/>
            <person name="Jun S."/>
            <person name="Lee S.J."/>
            <person name="Kim Y."/>
            <person name="Won Y.J."/>
        </authorList>
    </citation>
    <scope>NUCLEOTIDE SEQUENCE [LARGE SCALE GENOMIC DNA]</scope>
    <source>
        <strain evidence="1">Wonlab-2016</strain>
    </source>
</reference>